<evidence type="ECO:0000313" key="2">
    <source>
        <dbReference type="Proteomes" id="UP001333110"/>
    </source>
</evidence>
<evidence type="ECO:0000313" key="1">
    <source>
        <dbReference type="EMBL" id="KAK4822648.1"/>
    </source>
</evidence>
<sequence length="71" mass="8127">MQKAEVLVEFSLYPSRKNFTLVAFYNGMTALVNKGRATGVISPKFSQAFDTVPHNILVSRLERYRFNGWTI</sequence>
<gene>
    <name evidence="1" type="ORF">QYF61_018600</name>
</gene>
<keyword evidence="2" id="KW-1185">Reference proteome</keyword>
<proteinExistence type="predicted"/>
<comment type="caution">
    <text evidence="1">The sequence shown here is derived from an EMBL/GenBank/DDBJ whole genome shotgun (WGS) entry which is preliminary data.</text>
</comment>
<reference evidence="1 2" key="1">
    <citation type="journal article" date="2023" name="J. Hered.">
        <title>Chromosome-level genome of the wood stork (Mycteria americana) provides insight into avian chromosome evolution.</title>
        <authorList>
            <person name="Flamio R. Jr."/>
            <person name="Ramstad K.M."/>
        </authorList>
    </citation>
    <scope>NUCLEOTIDE SEQUENCE [LARGE SCALE GENOMIC DNA]</scope>
    <source>
        <strain evidence="1">JAX WOST 10</strain>
    </source>
</reference>
<evidence type="ECO:0008006" key="3">
    <source>
        <dbReference type="Google" id="ProtNLM"/>
    </source>
</evidence>
<accession>A0AAN7S9U1</accession>
<name>A0AAN7S9U1_MYCAM</name>
<protein>
    <recommendedName>
        <fullName evidence="3">Reverse transcriptase</fullName>
    </recommendedName>
</protein>
<dbReference type="Proteomes" id="UP001333110">
    <property type="component" value="Unassembled WGS sequence"/>
</dbReference>
<organism evidence="1 2">
    <name type="scientific">Mycteria americana</name>
    <name type="common">Wood stork</name>
    <dbReference type="NCBI Taxonomy" id="33587"/>
    <lineage>
        <taxon>Eukaryota</taxon>
        <taxon>Metazoa</taxon>
        <taxon>Chordata</taxon>
        <taxon>Craniata</taxon>
        <taxon>Vertebrata</taxon>
        <taxon>Euteleostomi</taxon>
        <taxon>Archelosauria</taxon>
        <taxon>Archosauria</taxon>
        <taxon>Dinosauria</taxon>
        <taxon>Saurischia</taxon>
        <taxon>Theropoda</taxon>
        <taxon>Coelurosauria</taxon>
        <taxon>Aves</taxon>
        <taxon>Neognathae</taxon>
        <taxon>Neoaves</taxon>
        <taxon>Aequornithes</taxon>
        <taxon>Ciconiiformes</taxon>
        <taxon>Ciconiidae</taxon>
        <taxon>Mycteria</taxon>
    </lineage>
</organism>
<dbReference type="AlphaFoldDB" id="A0AAN7S9U1"/>
<dbReference type="EMBL" id="JAUNZN010000004">
    <property type="protein sequence ID" value="KAK4822648.1"/>
    <property type="molecule type" value="Genomic_DNA"/>
</dbReference>